<dbReference type="NCBIfam" id="TIGR00377">
    <property type="entry name" value="ant_ant_sig"/>
    <property type="match status" value="1"/>
</dbReference>
<dbReference type="InterPro" id="IPR003658">
    <property type="entry name" value="Anti-sigma_ant"/>
</dbReference>
<dbReference type="InterPro" id="IPR036513">
    <property type="entry name" value="STAS_dom_sf"/>
</dbReference>
<dbReference type="RefSeq" id="WP_187321490.1">
    <property type="nucleotide sequence ID" value="NZ_JACSCY010000028.1"/>
</dbReference>
<proteinExistence type="inferred from homology"/>
<accession>A0ABR7MQC1</accession>
<gene>
    <name evidence="4" type="ORF">H8B15_20360</name>
</gene>
<dbReference type="SUPFAM" id="SSF52091">
    <property type="entry name" value="SpoIIaa-like"/>
    <property type="match status" value="1"/>
</dbReference>
<comment type="similarity">
    <text evidence="1 2">Belongs to the anti-sigma-factor antagonist family.</text>
</comment>
<dbReference type="Gene3D" id="3.30.750.24">
    <property type="entry name" value="STAS domain"/>
    <property type="match status" value="1"/>
</dbReference>
<dbReference type="PANTHER" id="PTHR33495">
    <property type="entry name" value="ANTI-SIGMA FACTOR ANTAGONIST TM_1081-RELATED-RELATED"/>
    <property type="match status" value="1"/>
</dbReference>
<dbReference type="PANTHER" id="PTHR33495:SF2">
    <property type="entry name" value="ANTI-SIGMA FACTOR ANTAGONIST TM_1081-RELATED"/>
    <property type="match status" value="1"/>
</dbReference>
<dbReference type="EMBL" id="JACSCY010000028">
    <property type="protein sequence ID" value="MBC6613286.1"/>
    <property type="molecule type" value="Genomic_DNA"/>
</dbReference>
<feature type="domain" description="STAS" evidence="3">
    <location>
        <begin position="1"/>
        <end position="114"/>
    </location>
</feature>
<dbReference type="Pfam" id="PF01740">
    <property type="entry name" value="STAS"/>
    <property type="match status" value="1"/>
</dbReference>
<evidence type="ECO:0000256" key="1">
    <source>
        <dbReference type="ARBA" id="ARBA00009013"/>
    </source>
</evidence>
<dbReference type="Proteomes" id="UP000622017">
    <property type="component" value="Unassembled WGS sequence"/>
</dbReference>
<reference evidence="4 5" key="1">
    <citation type="submission" date="2020-08" db="EMBL/GenBank/DDBJ databases">
        <title>Hymenobacter sp.</title>
        <authorList>
            <person name="Kim M.K."/>
        </authorList>
    </citation>
    <scope>NUCLEOTIDE SEQUENCE [LARGE SCALE GENOMIC DNA]</scope>
    <source>
        <strain evidence="4 5">BT507</strain>
    </source>
</reference>
<evidence type="ECO:0000313" key="5">
    <source>
        <dbReference type="Proteomes" id="UP000622017"/>
    </source>
</evidence>
<dbReference type="InterPro" id="IPR002645">
    <property type="entry name" value="STAS_dom"/>
</dbReference>
<protein>
    <recommendedName>
        <fullName evidence="2">Anti-sigma factor antagonist</fullName>
    </recommendedName>
</protein>
<sequence length="115" mass="12359">MNSSSAVEDGILYLRLSGDLIGSPDSQQILQIVNEYLGDAIRFCAINLSAVRFINSTGIGVLVSVLTKFRNQGGELVLIKPSEQLQKLLLITKLNAIFTIATDEASAAEHLKAAN</sequence>
<comment type="caution">
    <text evidence="4">The sequence shown here is derived from an EMBL/GenBank/DDBJ whole genome shotgun (WGS) entry which is preliminary data.</text>
</comment>
<evidence type="ECO:0000313" key="4">
    <source>
        <dbReference type="EMBL" id="MBC6613286.1"/>
    </source>
</evidence>
<keyword evidence="5" id="KW-1185">Reference proteome</keyword>
<evidence type="ECO:0000259" key="3">
    <source>
        <dbReference type="PROSITE" id="PS50801"/>
    </source>
</evidence>
<evidence type="ECO:0000256" key="2">
    <source>
        <dbReference type="RuleBase" id="RU003749"/>
    </source>
</evidence>
<name>A0ABR7MQC1_9BACT</name>
<dbReference type="CDD" id="cd07043">
    <property type="entry name" value="STAS_anti-anti-sigma_factors"/>
    <property type="match status" value="1"/>
</dbReference>
<organism evidence="4 5">
    <name type="scientific">Hymenobacter citatus</name>
    <dbReference type="NCBI Taxonomy" id="2763506"/>
    <lineage>
        <taxon>Bacteria</taxon>
        <taxon>Pseudomonadati</taxon>
        <taxon>Bacteroidota</taxon>
        <taxon>Cytophagia</taxon>
        <taxon>Cytophagales</taxon>
        <taxon>Hymenobacteraceae</taxon>
        <taxon>Hymenobacter</taxon>
    </lineage>
</organism>
<dbReference type="PROSITE" id="PS50801">
    <property type="entry name" value="STAS"/>
    <property type="match status" value="1"/>
</dbReference>